<dbReference type="EMBL" id="JAUEPU010000031">
    <property type="protein sequence ID" value="KAK0492188.1"/>
    <property type="molecule type" value="Genomic_DNA"/>
</dbReference>
<protein>
    <submittedName>
        <fullName evidence="1">Uncharacterized protein</fullName>
    </submittedName>
</protein>
<accession>A0AA39PZV7</accession>
<keyword evidence="2" id="KW-1185">Reference proteome</keyword>
<gene>
    <name evidence="1" type="ORF">EDD18DRAFT_1109268</name>
</gene>
<dbReference type="AlphaFoldDB" id="A0AA39PZV7"/>
<sequence length="102" mass="12107">MALVQLHPEDAAWKRVAESFMIWEKEPYSYEHHPPRTDDIQVENDNIRYALRGLDDFFDGGAHTRMPSESSLAWLPMDRIRHFSRRCLGRNLEDKRQPVQQV</sequence>
<evidence type="ECO:0000313" key="1">
    <source>
        <dbReference type="EMBL" id="KAK0492188.1"/>
    </source>
</evidence>
<organism evidence="1 2">
    <name type="scientific">Armillaria luteobubalina</name>
    <dbReference type="NCBI Taxonomy" id="153913"/>
    <lineage>
        <taxon>Eukaryota</taxon>
        <taxon>Fungi</taxon>
        <taxon>Dikarya</taxon>
        <taxon>Basidiomycota</taxon>
        <taxon>Agaricomycotina</taxon>
        <taxon>Agaricomycetes</taxon>
        <taxon>Agaricomycetidae</taxon>
        <taxon>Agaricales</taxon>
        <taxon>Marasmiineae</taxon>
        <taxon>Physalacriaceae</taxon>
        <taxon>Armillaria</taxon>
    </lineage>
</organism>
<name>A0AA39PZV7_9AGAR</name>
<proteinExistence type="predicted"/>
<comment type="caution">
    <text evidence="1">The sequence shown here is derived from an EMBL/GenBank/DDBJ whole genome shotgun (WGS) entry which is preliminary data.</text>
</comment>
<reference evidence="1" key="1">
    <citation type="submission" date="2023-06" db="EMBL/GenBank/DDBJ databases">
        <authorList>
            <consortium name="Lawrence Berkeley National Laboratory"/>
            <person name="Ahrendt S."/>
            <person name="Sahu N."/>
            <person name="Indic B."/>
            <person name="Wong-Bajracharya J."/>
            <person name="Merenyi Z."/>
            <person name="Ke H.-M."/>
            <person name="Monk M."/>
            <person name="Kocsube S."/>
            <person name="Drula E."/>
            <person name="Lipzen A."/>
            <person name="Balint B."/>
            <person name="Henrissat B."/>
            <person name="Andreopoulos B."/>
            <person name="Martin F.M."/>
            <person name="Harder C.B."/>
            <person name="Rigling D."/>
            <person name="Ford K.L."/>
            <person name="Foster G.D."/>
            <person name="Pangilinan J."/>
            <person name="Papanicolaou A."/>
            <person name="Barry K."/>
            <person name="LaButti K."/>
            <person name="Viragh M."/>
            <person name="Koriabine M."/>
            <person name="Yan M."/>
            <person name="Riley R."/>
            <person name="Champramary S."/>
            <person name="Plett K.L."/>
            <person name="Tsai I.J."/>
            <person name="Slot J."/>
            <person name="Sipos G."/>
            <person name="Plett J."/>
            <person name="Nagy L.G."/>
            <person name="Grigoriev I.V."/>
        </authorList>
    </citation>
    <scope>NUCLEOTIDE SEQUENCE</scope>
    <source>
        <strain evidence="1">HWK02</strain>
    </source>
</reference>
<evidence type="ECO:0000313" key="2">
    <source>
        <dbReference type="Proteomes" id="UP001175228"/>
    </source>
</evidence>
<dbReference type="Proteomes" id="UP001175228">
    <property type="component" value="Unassembled WGS sequence"/>
</dbReference>